<evidence type="ECO:0000256" key="2">
    <source>
        <dbReference type="ARBA" id="ARBA00022679"/>
    </source>
</evidence>
<dbReference type="Proteomes" id="UP000001415">
    <property type="component" value="Chromosome"/>
</dbReference>
<dbReference type="PROSITE" id="PS00094">
    <property type="entry name" value="C5_MTASE_1"/>
    <property type="match status" value="1"/>
</dbReference>
<dbReference type="PROSITE" id="PS51679">
    <property type="entry name" value="SAM_MT_C5"/>
    <property type="match status" value="1"/>
</dbReference>
<gene>
    <name evidence="8" type="ordered locus">EF_2340</name>
</gene>
<dbReference type="EnsemblBacteria" id="AAO82065">
    <property type="protein sequence ID" value="AAO82065"/>
    <property type="gene ID" value="EF_2340"/>
</dbReference>
<dbReference type="Gene3D" id="3.40.50.150">
    <property type="entry name" value="Vaccinia Virus protein VP39"/>
    <property type="match status" value="1"/>
</dbReference>
<comment type="catalytic activity">
    <reaction evidence="7">
        <text>a 2'-deoxycytidine in DNA + S-adenosyl-L-methionine = a 5-methyl-2'-deoxycytidine in DNA + S-adenosyl-L-homocysteine + H(+)</text>
        <dbReference type="Rhea" id="RHEA:13681"/>
        <dbReference type="Rhea" id="RHEA-COMP:11369"/>
        <dbReference type="Rhea" id="RHEA-COMP:11370"/>
        <dbReference type="ChEBI" id="CHEBI:15378"/>
        <dbReference type="ChEBI" id="CHEBI:57856"/>
        <dbReference type="ChEBI" id="CHEBI:59789"/>
        <dbReference type="ChEBI" id="CHEBI:85452"/>
        <dbReference type="ChEBI" id="CHEBI:85454"/>
        <dbReference type="EC" id="2.1.1.37"/>
    </reaction>
</comment>
<dbReference type="HOGENOM" id="CLU_006958_0_3_9"/>
<dbReference type="eggNOG" id="COG0270">
    <property type="taxonomic scope" value="Bacteria"/>
</dbReference>
<dbReference type="GO" id="GO:0032259">
    <property type="term" value="P:methylation"/>
    <property type="evidence" value="ECO:0007669"/>
    <property type="project" value="UniProtKB-KW"/>
</dbReference>
<keyword evidence="2 5" id="KW-0808">Transferase</keyword>
<keyword evidence="1 5" id="KW-0489">Methyltransferase</keyword>
<evidence type="ECO:0000313" key="8">
    <source>
        <dbReference type="EMBL" id="AAO82065.1"/>
    </source>
</evidence>
<name>Q832A1_ENTFA</name>
<protein>
    <recommendedName>
        <fullName evidence="7">Cytosine-specific methyltransferase</fullName>
        <ecNumber evidence="7">2.1.1.37</ecNumber>
    </recommendedName>
</protein>
<dbReference type="PROSITE" id="PS00095">
    <property type="entry name" value="C5_MTASE_2"/>
    <property type="match status" value="1"/>
</dbReference>
<feature type="active site" evidence="5">
    <location>
        <position position="27"/>
    </location>
</feature>
<sequence length="331" mass="36908">MYDITSVSDEFIQSLGPVDILCGGFPCQAFSIAGKRQGFSDTRGTLFFEIARFAALLQPKFLFLENVRGLLNHEGGATFETILRTLDGLGYDVEWQVLNSKAYVPQSRERVFLIGHSRDICTEQVFPIIESSATSDQNLRNLLNTNPSNRGMSEQVYGSDEFAPTVTGDEGIKIALPVNDGISVVGMLPGNFEQGNRIYEVTGTAPTLSTKQGGTKIMIRKNKIEYQEVKPEGSVNLAFPHSKSRRGRLEKQSVHTLLTGDQQAVITDQYQIRKLTPRECWRLQGFPDWTFDRASQVNSDSQLYKQAGNSVTVPVIFDIAKRLKEVKTDDL</sequence>
<dbReference type="GO" id="GO:0003886">
    <property type="term" value="F:DNA (cytosine-5-)-methyltransferase activity"/>
    <property type="evidence" value="ECO:0007669"/>
    <property type="project" value="UniProtKB-EC"/>
</dbReference>
<dbReference type="SUPFAM" id="SSF53335">
    <property type="entry name" value="S-adenosyl-L-methionine-dependent methyltransferases"/>
    <property type="match status" value="1"/>
</dbReference>
<dbReference type="PATRIC" id="fig|226185.9.peg.2192"/>
<dbReference type="EC" id="2.1.1.37" evidence="7"/>
<dbReference type="REBASE" id="7094">
    <property type="entry name" value="M.EfaORF2340P"/>
</dbReference>
<accession>Q832A1</accession>
<keyword evidence="9" id="KW-1185">Reference proteome</keyword>
<evidence type="ECO:0000256" key="1">
    <source>
        <dbReference type="ARBA" id="ARBA00022603"/>
    </source>
</evidence>
<dbReference type="EMBL" id="AE016830">
    <property type="protein sequence ID" value="AAO82065.1"/>
    <property type="molecule type" value="Genomic_DNA"/>
</dbReference>
<proteinExistence type="inferred from homology"/>
<dbReference type="PANTHER" id="PTHR10629">
    <property type="entry name" value="CYTOSINE-SPECIFIC METHYLTRANSFERASE"/>
    <property type="match status" value="1"/>
</dbReference>
<dbReference type="KEGG" id="efa:EF2340"/>
<dbReference type="GO" id="GO:0044027">
    <property type="term" value="P:negative regulation of gene expression via chromosomal CpG island methylation"/>
    <property type="evidence" value="ECO:0007669"/>
    <property type="project" value="TreeGrafter"/>
</dbReference>
<keyword evidence="4" id="KW-0680">Restriction system</keyword>
<dbReference type="GO" id="GO:0003677">
    <property type="term" value="F:DNA binding"/>
    <property type="evidence" value="ECO:0007669"/>
    <property type="project" value="TreeGrafter"/>
</dbReference>
<evidence type="ECO:0000313" key="9">
    <source>
        <dbReference type="Proteomes" id="UP000001415"/>
    </source>
</evidence>
<dbReference type="PRINTS" id="PR00105">
    <property type="entry name" value="C5METTRFRASE"/>
</dbReference>
<evidence type="ECO:0000256" key="7">
    <source>
        <dbReference type="RuleBase" id="RU000417"/>
    </source>
</evidence>
<dbReference type="InterPro" id="IPR031303">
    <property type="entry name" value="C5_meth_CS"/>
</dbReference>
<dbReference type="PANTHER" id="PTHR10629:SF52">
    <property type="entry name" value="DNA (CYTOSINE-5)-METHYLTRANSFERASE 1"/>
    <property type="match status" value="1"/>
</dbReference>
<evidence type="ECO:0000256" key="3">
    <source>
        <dbReference type="ARBA" id="ARBA00022691"/>
    </source>
</evidence>
<dbReference type="InterPro" id="IPR018117">
    <property type="entry name" value="C5_DNA_meth_AS"/>
</dbReference>
<dbReference type="Pfam" id="PF00145">
    <property type="entry name" value="DNA_methylase"/>
    <property type="match status" value="1"/>
</dbReference>
<dbReference type="NCBIfam" id="TIGR00675">
    <property type="entry name" value="dcm"/>
    <property type="match status" value="1"/>
</dbReference>
<keyword evidence="3 5" id="KW-0949">S-adenosyl-L-methionine</keyword>
<evidence type="ECO:0000256" key="6">
    <source>
        <dbReference type="RuleBase" id="RU000416"/>
    </source>
</evidence>
<comment type="similarity">
    <text evidence="5 6">Belongs to the class I-like SAM-binding methyltransferase superfamily. C5-methyltransferase family.</text>
</comment>
<dbReference type="InterPro" id="IPR050390">
    <property type="entry name" value="C5-Methyltransferase"/>
</dbReference>
<dbReference type="Gene3D" id="3.90.120.10">
    <property type="entry name" value="DNA Methylase, subunit A, domain 2"/>
    <property type="match status" value="1"/>
</dbReference>
<dbReference type="AlphaFoldDB" id="Q832A1"/>
<dbReference type="STRING" id="226185.EF_2340"/>
<reference evidence="8 9" key="1">
    <citation type="journal article" date="2003" name="Science">
        <title>Role of mobile DNA in the evolution of vancomycin-resistant Enterococcus faecalis.</title>
        <authorList>
            <person name="Paulsen I."/>
            <person name="Banerjei L."/>
            <person name="Myers G.S.A."/>
            <person name="Nelson K.E."/>
            <person name="Seshadri R."/>
            <person name="Read T.D."/>
            <person name="Fouts D.E."/>
            <person name="Eisen J.A."/>
            <person name="Gill S.R."/>
            <person name="Heidelberg J.F."/>
            <person name="Tettelin H."/>
            <person name="Dodson R.J."/>
            <person name="Umayam L."/>
            <person name="Brinkac L."/>
            <person name="Beanan M."/>
            <person name="Daugherty S."/>
            <person name="DeBoy R.T."/>
            <person name="Durkin S."/>
            <person name="Kolonay J."/>
            <person name="Madupu R."/>
            <person name="Nelson W."/>
            <person name="Vamathevan J."/>
            <person name="Tran B."/>
            <person name="Upton J."/>
            <person name="Hansen T."/>
            <person name="Shetty J."/>
            <person name="Khouri H."/>
            <person name="Utterback T."/>
            <person name="Radune D."/>
            <person name="Ketchum K.A."/>
            <person name="Dougherty B.A."/>
            <person name="Fraser C.M."/>
        </authorList>
    </citation>
    <scope>NUCLEOTIDE SEQUENCE [LARGE SCALE GENOMIC DNA]</scope>
    <source>
        <strain evidence="9">ATCC 700802 / V583</strain>
    </source>
</reference>
<dbReference type="InterPro" id="IPR001525">
    <property type="entry name" value="C5_MeTfrase"/>
</dbReference>
<evidence type="ECO:0000256" key="5">
    <source>
        <dbReference type="PROSITE-ProRule" id="PRU01016"/>
    </source>
</evidence>
<organism evidence="8 9">
    <name type="scientific">Enterococcus faecalis (strain ATCC 700802 / V583)</name>
    <dbReference type="NCBI Taxonomy" id="226185"/>
    <lineage>
        <taxon>Bacteria</taxon>
        <taxon>Bacillati</taxon>
        <taxon>Bacillota</taxon>
        <taxon>Bacilli</taxon>
        <taxon>Lactobacillales</taxon>
        <taxon>Enterococcaceae</taxon>
        <taxon>Enterococcus</taxon>
    </lineage>
</organism>
<evidence type="ECO:0000256" key="4">
    <source>
        <dbReference type="ARBA" id="ARBA00022747"/>
    </source>
</evidence>
<dbReference type="InterPro" id="IPR029063">
    <property type="entry name" value="SAM-dependent_MTases_sf"/>
</dbReference>
<dbReference type="GO" id="GO:0009307">
    <property type="term" value="P:DNA restriction-modification system"/>
    <property type="evidence" value="ECO:0007669"/>
    <property type="project" value="UniProtKB-KW"/>
</dbReference>